<evidence type="ECO:0000313" key="2">
    <source>
        <dbReference type="EMBL" id="SVD92674.1"/>
    </source>
</evidence>
<reference evidence="2" key="1">
    <citation type="submission" date="2018-05" db="EMBL/GenBank/DDBJ databases">
        <authorList>
            <person name="Lanie J.A."/>
            <person name="Ng W.-L."/>
            <person name="Kazmierczak K.M."/>
            <person name="Andrzejewski T.M."/>
            <person name="Davidsen T.M."/>
            <person name="Wayne K.J."/>
            <person name="Tettelin H."/>
            <person name="Glass J.I."/>
            <person name="Rusch D."/>
            <person name="Podicherti R."/>
            <person name="Tsui H.-C.T."/>
            <person name="Winkler M.E."/>
        </authorList>
    </citation>
    <scope>NUCLEOTIDE SEQUENCE</scope>
</reference>
<name>A0A382ZAZ0_9ZZZZ</name>
<accession>A0A382ZAZ0</accession>
<feature type="non-terminal residue" evidence="2">
    <location>
        <position position="258"/>
    </location>
</feature>
<gene>
    <name evidence="2" type="ORF">METZ01_LOCUS445528</name>
</gene>
<evidence type="ECO:0008006" key="3">
    <source>
        <dbReference type="Google" id="ProtNLM"/>
    </source>
</evidence>
<evidence type="ECO:0000256" key="1">
    <source>
        <dbReference type="SAM" id="Phobius"/>
    </source>
</evidence>
<protein>
    <recommendedName>
        <fullName evidence="3">Glycosyltransferase RgtA/B/C/D-like domain-containing protein</fullName>
    </recommendedName>
</protein>
<feature type="transmembrane region" description="Helical" evidence="1">
    <location>
        <begin position="12"/>
        <end position="30"/>
    </location>
</feature>
<feature type="transmembrane region" description="Helical" evidence="1">
    <location>
        <begin position="69"/>
        <end position="88"/>
    </location>
</feature>
<keyword evidence="1" id="KW-0472">Membrane</keyword>
<sequence length="258" mass="28838">GCLLGRRWAMWVPVALAGLSFALVSPYTFLDWGGFREAFAAMAQEHLVSDGHTSGEPVWWYWLHHNLRYGLGWVGLLALPVALLWPGADRRREEWVVLAGAGGFALLLFGASSVFMRYAQPLAPLLAVLLVRWGTALSHRRGLLAVWLALLVAEPLYATLQQRALIAGEDTREQARVWLKEHTPQGQRIIQLPKGAGQIPLLKPEQIFVRIDPYVASFGVESLERALRLLADGPELPALYVDWTLKNYHQMEFPGPSD</sequence>
<keyword evidence="1" id="KW-0812">Transmembrane</keyword>
<feature type="transmembrane region" description="Helical" evidence="1">
    <location>
        <begin position="95"/>
        <end position="112"/>
    </location>
</feature>
<keyword evidence="1" id="KW-1133">Transmembrane helix</keyword>
<dbReference type="AlphaFoldDB" id="A0A382ZAZ0"/>
<dbReference type="EMBL" id="UINC01182448">
    <property type="protein sequence ID" value="SVD92674.1"/>
    <property type="molecule type" value="Genomic_DNA"/>
</dbReference>
<feature type="non-terminal residue" evidence="2">
    <location>
        <position position="1"/>
    </location>
</feature>
<proteinExistence type="predicted"/>
<organism evidence="2">
    <name type="scientific">marine metagenome</name>
    <dbReference type="NCBI Taxonomy" id="408172"/>
    <lineage>
        <taxon>unclassified sequences</taxon>
        <taxon>metagenomes</taxon>
        <taxon>ecological metagenomes</taxon>
    </lineage>
</organism>